<protein>
    <submittedName>
        <fullName evidence="1">Uncharacterized protein</fullName>
    </submittedName>
</protein>
<sequence>MLVLNCGGHEVQIHYSLPAENSAGPSVPRTRQPIWSVASLEDVLLREGSIPE</sequence>
<reference evidence="1 2" key="1">
    <citation type="submission" date="2018-11" db="EMBL/GenBank/DDBJ databases">
        <authorList>
            <consortium name="Pathogen Informatics"/>
        </authorList>
    </citation>
    <scope>NUCLEOTIDE SEQUENCE [LARGE SCALE GENOMIC DNA]</scope>
</reference>
<gene>
    <name evidence="1" type="ORF">SVUK_LOCUS20631</name>
</gene>
<evidence type="ECO:0000313" key="1">
    <source>
        <dbReference type="EMBL" id="VDM85633.1"/>
    </source>
</evidence>
<dbReference type="AlphaFoldDB" id="A0A3P7JX08"/>
<evidence type="ECO:0000313" key="2">
    <source>
        <dbReference type="Proteomes" id="UP000270094"/>
    </source>
</evidence>
<dbReference type="EMBL" id="UYYB01143203">
    <property type="protein sequence ID" value="VDM85633.1"/>
    <property type="molecule type" value="Genomic_DNA"/>
</dbReference>
<keyword evidence="2" id="KW-1185">Reference proteome</keyword>
<proteinExistence type="predicted"/>
<name>A0A3P7JX08_STRVU</name>
<dbReference type="Proteomes" id="UP000270094">
    <property type="component" value="Unassembled WGS sequence"/>
</dbReference>
<accession>A0A3P7JX08</accession>
<feature type="non-terminal residue" evidence="1">
    <location>
        <position position="52"/>
    </location>
</feature>
<organism evidence="1 2">
    <name type="scientific">Strongylus vulgaris</name>
    <name type="common">Blood worm</name>
    <dbReference type="NCBI Taxonomy" id="40348"/>
    <lineage>
        <taxon>Eukaryota</taxon>
        <taxon>Metazoa</taxon>
        <taxon>Ecdysozoa</taxon>
        <taxon>Nematoda</taxon>
        <taxon>Chromadorea</taxon>
        <taxon>Rhabditida</taxon>
        <taxon>Rhabditina</taxon>
        <taxon>Rhabditomorpha</taxon>
        <taxon>Strongyloidea</taxon>
        <taxon>Strongylidae</taxon>
        <taxon>Strongylus</taxon>
    </lineage>
</organism>